<feature type="transmembrane region" description="Helical" evidence="8">
    <location>
        <begin position="88"/>
        <end position="106"/>
    </location>
</feature>
<name>A0A562VFQ8_9BACT</name>
<dbReference type="GO" id="GO:0008233">
    <property type="term" value="F:peptidase activity"/>
    <property type="evidence" value="ECO:0007669"/>
    <property type="project" value="UniProtKB-KW"/>
</dbReference>
<evidence type="ECO:0000256" key="2">
    <source>
        <dbReference type="ARBA" id="ARBA00022475"/>
    </source>
</evidence>
<feature type="transmembrane region" description="Helical" evidence="8">
    <location>
        <begin position="113"/>
        <end position="135"/>
    </location>
</feature>
<dbReference type="EMBL" id="VLLN01000025">
    <property type="protein sequence ID" value="TWJ16688.1"/>
    <property type="molecule type" value="Genomic_DNA"/>
</dbReference>
<feature type="transmembrane region" description="Helical" evidence="8">
    <location>
        <begin position="287"/>
        <end position="309"/>
    </location>
</feature>
<dbReference type="InterPro" id="IPR019127">
    <property type="entry name" value="Exosortase"/>
</dbReference>
<feature type="transmembrane region" description="Helical" evidence="8">
    <location>
        <begin position="179"/>
        <end position="197"/>
    </location>
</feature>
<keyword evidence="10" id="KW-1185">Reference proteome</keyword>
<evidence type="ECO:0000256" key="7">
    <source>
        <dbReference type="ARBA" id="ARBA00023136"/>
    </source>
</evidence>
<dbReference type="RefSeq" id="WP_145024703.1">
    <property type="nucleotide sequence ID" value="NZ_VLLN01000025.1"/>
</dbReference>
<reference evidence="9 10" key="1">
    <citation type="submission" date="2019-07" db="EMBL/GenBank/DDBJ databases">
        <title>Genomic Encyclopedia of Archaeal and Bacterial Type Strains, Phase II (KMG-II): from individual species to whole genera.</title>
        <authorList>
            <person name="Goeker M."/>
        </authorList>
    </citation>
    <scope>NUCLEOTIDE SEQUENCE [LARGE SCALE GENOMIC DNA]</scope>
    <source>
        <strain evidence="9 10">ATCC BAA-1139</strain>
    </source>
</reference>
<dbReference type="AlphaFoldDB" id="A0A562VFQ8"/>
<dbReference type="OrthoDB" id="5397170at2"/>
<evidence type="ECO:0000313" key="10">
    <source>
        <dbReference type="Proteomes" id="UP000319449"/>
    </source>
</evidence>
<evidence type="ECO:0000256" key="3">
    <source>
        <dbReference type="ARBA" id="ARBA00022670"/>
    </source>
</evidence>
<accession>A0A562VFQ8</accession>
<sequence length="330" mass="36793">MQSTAEVTGVTESRVSEGRATTRRFALICILLLLAAVWLEPYLGPLNRLTARQVGSLLQFLDLSPRVENDFITIGSFTVRIIPECTPLYPVVLFGAFVLATPAPLLNRVAGVLCGGALLAAVNLARIAAVTVVGAKYPRLFELLHLYLGQLVMLLLVVATGIAWLRWAEASEAAGRIRFLLRALLSGSLFFLPWLILNRSYLRAIDRFVAAMFRLADYELIISYQHVAYYQTFNIVLFAALLIAENRVRWRLRMFWGCWGGVVLFGGHLLFRICNVLLVAFDWQPALQLSFLVSIVGQYFLPVLLWMALNRYEAVRNPAPAASADSISCI</sequence>
<keyword evidence="2" id="KW-1003">Cell membrane</keyword>
<dbReference type="InterPro" id="IPR026392">
    <property type="entry name" value="Exo/Archaeosortase_dom"/>
</dbReference>
<dbReference type="Proteomes" id="UP000319449">
    <property type="component" value="Unassembled WGS sequence"/>
</dbReference>
<organism evidence="9 10">
    <name type="scientific">Geobacter argillaceus</name>
    <dbReference type="NCBI Taxonomy" id="345631"/>
    <lineage>
        <taxon>Bacteria</taxon>
        <taxon>Pseudomonadati</taxon>
        <taxon>Thermodesulfobacteriota</taxon>
        <taxon>Desulfuromonadia</taxon>
        <taxon>Geobacterales</taxon>
        <taxon>Geobacteraceae</taxon>
        <taxon>Geobacter</taxon>
    </lineage>
</organism>
<keyword evidence="6 8" id="KW-1133">Transmembrane helix</keyword>
<keyword evidence="7 8" id="KW-0472">Membrane</keyword>
<evidence type="ECO:0000256" key="4">
    <source>
        <dbReference type="ARBA" id="ARBA00022692"/>
    </source>
</evidence>
<dbReference type="NCBIfam" id="TIGR04178">
    <property type="entry name" value="exo_archaeo"/>
    <property type="match status" value="1"/>
</dbReference>
<feature type="transmembrane region" description="Helical" evidence="8">
    <location>
        <begin position="227"/>
        <end position="244"/>
    </location>
</feature>
<evidence type="ECO:0000256" key="1">
    <source>
        <dbReference type="ARBA" id="ARBA00004651"/>
    </source>
</evidence>
<feature type="transmembrane region" description="Helical" evidence="8">
    <location>
        <begin position="147"/>
        <end position="167"/>
    </location>
</feature>
<feature type="transmembrane region" description="Helical" evidence="8">
    <location>
        <begin position="21"/>
        <end position="39"/>
    </location>
</feature>
<gene>
    <name evidence="9" type="ORF">JN12_03260</name>
</gene>
<keyword evidence="4 8" id="KW-0812">Transmembrane</keyword>
<dbReference type="Pfam" id="PF09721">
    <property type="entry name" value="Exosortase_EpsH"/>
    <property type="match status" value="1"/>
</dbReference>
<evidence type="ECO:0000256" key="6">
    <source>
        <dbReference type="ARBA" id="ARBA00022989"/>
    </source>
</evidence>
<feature type="transmembrane region" description="Helical" evidence="8">
    <location>
        <begin position="256"/>
        <end position="281"/>
    </location>
</feature>
<evidence type="ECO:0000256" key="8">
    <source>
        <dbReference type="SAM" id="Phobius"/>
    </source>
</evidence>
<keyword evidence="3" id="KW-0645">Protease</keyword>
<comment type="caution">
    <text evidence="9">The sequence shown here is derived from an EMBL/GenBank/DDBJ whole genome shotgun (WGS) entry which is preliminary data.</text>
</comment>
<dbReference type="GO" id="GO:0005886">
    <property type="term" value="C:plasma membrane"/>
    <property type="evidence" value="ECO:0007669"/>
    <property type="project" value="UniProtKB-SubCell"/>
</dbReference>
<evidence type="ECO:0000256" key="5">
    <source>
        <dbReference type="ARBA" id="ARBA00022801"/>
    </source>
</evidence>
<comment type="subcellular location">
    <subcellularLocation>
        <location evidence="1">Cell membrane</location>
        <topology evidence="1">Multi-pass membrane protein</topology>
    </subcellularLocation>
</comment>
<protein>
    <submittedName>
        <fullName evidence="9">Exosortase/archaeosortase family protein</fullName>
    </submittedName>
</protein>
<proteinExistence type="predicted"/>
<dbReference type="GO" id="GO:0006508">
    <property type="term" value="P:proteolysis"/>
    <property type="evidence" value="ECO:0007669"/>
    <property type="project" value="UniProtKB-KW"/>
</dbReference>
<evidence type="ECO:0000313" key="9">
    <source>
        <dbReference type="EMBL" id="TWJ16688.1"/>
    </source>
</evidence>
<keyword evidence="5" id="KW-0378">Hydrolase</keyword>